<name>A0A164NLR9_9CRUS</name>
<comment type="caution">
    <text evidence="2">The sequence shown here is derived from an EMBL/GenBank/DDBJ whole genome shotgun (WGS) entry which is preliminary data.</text>
</comment>
<feature type="signal peptide" evidence="1">
    <location>
        <begin position="1"/>
        <end position="19"/>
    </location>
</feature>
<gene>
    <name evidence="2" type="ORF">APZ42_030576</name>
</gene>
<evidence type="ECO:0000313" key="3">
    <source>
        <dbReference type="Proteomes" id="UP000076858"/>
    </source>
</evidence>
<keyword evidence="1" id="KW-0732">Signal</keyword>
<dbReference type="AlphaFoldDB" id="A0A164NLR9"/>
<dbReference type="OrthoDB" id="6374853at2759"/>
<keyword evidence="3" id="KW-1185">Reference proteome</keyword>
<sequence>MRLTFACLLVLGAVAVAYADPEPQVNPQPSFDQSAPVEADGRTFYTVTLTFSTSTTFTTTTRTSTCTTSTGGLSVCTASGRRRRGLHLSGNKEGRGLFYNDNEEANEDGTIFLPSDKSPESEVVAAKAEPVRVERAPVAIPYVIQPGFSAPSGAQPRVLLAFSTVTTTSTSTTTTVTSLTAICQSTTGFQVCGSNGK</sequence>
<reference evidence="2 3" key="1">
    <citation type="submission" date="2016-03" db="EMBL/GenBank/DDBJ databases">
        <title>EvidentialGene: Evidence-directed Construction of Genes on Genomes.</title>
        <authorList>
            <person name="Gilbert D.G."/>
            <person name="Choi J.-H."/>
            <person name="Mockaitis K."/>
            <person name="Colbourne J."/>
            <person name="Pfrender M."/>
        </authorList>
    </citation>
    <scope>NUCLEOTIDE SEQUENCE [LARGE SCALE GENOMIC DNA]</scope>
    <source>
        <strain evidence="2 3">Xinb3</strain>
        <tissue evidence="2">Complete organism</tissue>
    </source>
</reference>
<evidence type="ECO:0000256" key="1">
    <source>
        <dbReference type="SAM" id="SignalP"/>
    </source>
</evidence>
<accession>A0A164NLR9</accession>
<organism evidence="2 3">
    <name type="scientific">Daphnia magna</name>
    <dbReference type="NCBI Taxonomy" id="35525"/>
    <lineage>
        <taxon>Eukaryota</taxon>
        <taxon>Metazoa</taxon>
        <taxon>Ecdysozoa</taxon>
        <taxon>Arthropoda</taxon>
        <taxon>Crustacea</taxon>
        <taxon>Branchiopoda</taxon>
        <taxon>Diplostraca</taxon>
        <taxon>Cladocera</taxon>
        <taxon>Anomopoda</taxon>
        <taxon>Daphniidae</taxon>
        <taxon>Daphnia</taxon>
    </lineage>
</organism>
<protein>
    <submittedName>
        <fullName evidence="2">Uncharacterized protein</fullName>
    </submittedName>
</protein>
<dbReference type="EMBL" id="LRGB01002849">
    <property type="protein sequence ID" value="KZS06067.1"/>
    <property type="molecule type" value="Genomic_DNA"/>
</dbReference>
<feature type="chain" id="PRO_5007852099" evidence="1">
    <location>
        <begin position="20"/>
        <end position="197"/>
    </location>
</feature>
<dbReference type="Proteomes" id="UP000076858">
    <property type="component" value="Unassembled WGS sequence"/>
</dbReference>
<evidence type="ECO:0000313" key="2">
    <source>
        <dbReference type="EMBL" id="KZS06067.1"/>
    </source>
</evidence>
<proteinExistence type="predicted"/>